<proteinExistence type="predicted"/>
<gene>
    <name evidence="2" type="ORF">QC823_15415</name>
</gene>
<accession>A0ABU1H7S0</accession>
<feature type="region of interest" description="Disordered" evidence="1">
    <location>
        <begin position="1"/>
        <end position="24"/>
    </location>
</feature>
<protein>
    <submittedName>
        <fullName evidence="2">Uncharacterized protein</fullName>
    </submittedName>
</protein>
<sequence length="933" mass="101050">MNSVENSPAVAATTSEAQGITSHENNSTVTAALTIITSTKPQRLTKRYRLADGELVKDPGGDMAQGSAAVKSVDGLATFARLLKSLKNNQALAYGRPERLNTGLVSKRRWLEAGRPDDPIPRSKEHFSWAAGAGVMMADYDPGDDGEPLSRDELLACLHAAVPALADVAALWWPSSSSHIVNTETGDDLTGLRGQRLYWLALDARDIERAGKALQTYLWAAGHGWVDVGAAGQRLKRTLLDASVWQANRLDFAAGAECVPPLAQQRGEPVPVGGVVAVLDTQAVIPDPDPATVAAAEKNRVAAMLDAKPKADAVQADYIETRASEMAGSEANDDTLKQSRETVARALSHSVLAGDFPITLVADNGSQQALTVGDVLDNPDRYHNCLTLDPIEPEYQGGKTVGKLYLMGARPRLYSFAHGGKTYKLSRPPARVELVKGRTVEAVEQVLAIMRRAPDVYDFGGPLVTATDGRVYPLDEHALKHWLGGATQFWRWHKLNNGDHAEVLEDPPVSVAKALLSLGERRALKNLSAIITAPTLRLDGSLLNRPGFDEATGLLLEIDGDEIHPVPMHPTGEQVETALERLMVPFADFPLVGPVDRGVLLAALLTAAVRPVLPTAPAVGFDAPTQGSGKTLLAKCVAVLALGEVPTIWPHTHARDDEEIRKRIMTILMTGARAVIWDNVIGVFDSAALAGALTSQNYSDRILGKTGSANVPNKALWLLTGNNLTLAGDLPRRVLKCRIDPETDRPFARQFDVDPEAYCQQHRQRMITDALTVIRGWLASGDAPAPGNMASFEAWDLMVRQAVAWVARHFDMLSEYADPMEAVNAAQANDPEQEQLDALLCSLADVFGGDPFTAKDVKKIHDNYHDPELKGFHFPEEKQALAETITEFKTARQLTARAVGNVLKFRADRVVNGKRLRRRNGRGGVAAWVIENV</sequence>
<dbReference type="RefSeq" id="WP_309657228.1">
    <property type="nucleotide sequence ID" value="NZ_JARWAN010000038.1"/>
</dbReference>
<evidence type="ECO:0000313" key="2">
    <source>
        <dbReference type="EMBL" id="MDR5900353.1"/>
    </source>
</evidence>
<dbReference type="EMBL" id="JARWAN010000038">
    <property type="protein sequence ID" value="MDR5900353.1"/>
    <property type="molecule type" value="Genomic_DNA"/>
</dbReference>
<dbReference type="Proteomes" id="UP001254564">
    <property type="component" value="Unassembled WGS sequence"/>
</dbReference>
<evidence type="ECO:0000256" key="1">
    <source>
        <dbReference type="SAM" id="MobiDB-lite"/>
    </source>
</evidence>
<evidence type="ECO:0000313" key="3">
    <source>
        <dbReference type="Proteomes" id="UP001254564"/>
    </source>
</evidence>
<reference evidence="2 3" key="1">
    <citation type="submission" date="2023-04" db="EMBL/GenBank/DDBJ databases">
        <title>A long-awaited taxogenomic arrangement of the family Halomonadaceae.</title>
        <authorList>
            <person name="De La Haba R."/>
            <person name="Chuvochina M."/>
            <person name="Wittouck S."/>
            <person name="Arahal D.R."/>
            <person name="Sanchez-Porro C."/>
            <person name="Hugenholtz P."/>
            <person name="Ventosa A."/>
        </authorList>
    </citation>
    <scope>NUCLEOTIDE SEQUENCE [LARGE SCALE GENOMIC DNA]</scope>
    <source>
        <strain evidence="2 3">DSM 21020</strain>
    </source>
</reference>
<organism evidence="2 3">
    <name type="scientific">Vreelandella vilamensis</name>
    <dbReference type="NCBI Taxonomy" id="531309"/>
    <lineage>
        <taxon>Bacteria</taxon>
        <taxon>Pseudomonadati</taxon>
        <taxon>Pseudomonadota</taxon>
        <taxon>Gammaproteobacteria</taxon>
        <taxon>Oceanospirillales</taxon>
        <taxon>Halomonadaceae</taxon>
        <taxon>Vreelandella</taxon>
    </lineage>
</organism>
<comment type="caution">
    <text evidence="2">The sequence shown here is derived from an EMBL/GenBank/DDBJ whole genome shotgun (WGS) entry which is preliminary data.</text>
</comment>
<name>A0ABU1H7S0_9GAMM</name>
<keyword evidence="3" id="KW-1185">Reference proteome</keyword>